<organism evidence="11">
    <name type="scientific">Oceaniferula spumae</name>
    <dbReference type="NCBI Taxonomy" id="2979115"/>
    <lineage>
        <taxon>Bacteria</taxon>
        <taxon>Pseudomonadati</taxon>
        <taxon>Verrucomicrobiota</taxon>
        <taxon>Verrucomicrobiia</taxon>
        <taxon>Verrucomicrobiales</taxon>
        <taxon>Verrucomicrobiaceae</taxon>
        <taxon>Oceaniferula</taxon>
    </lineage>
</organism>
<dbReference type="SUPFAM" id="SSF53756">
    <property type="entry name" value="UDP-Glycosyltransferase/glycogen phosphorylase"/>
    <property type="match status" value="1"/>
</dbReference>
<dbReference type="PANTHER" id="PTHR42755">
    <property type="entry name" value="3-DEOXY-MANNO-OCTULOSONATE CYTIDYLYLTRANSFERASE"/>
    <property type="match status" value="1"/>
</dbReference>
<evidence type="ECO:0000259" key="10">
    <source>
        <dbReference type="Pfam" id="PF04413"/>
    </source>
</evidence>
<feature type="active site" description="Proton acceptor" evidence="7">
    <location>
        <position position="67"/>
    </location>
</feature>
<dbReference type="InterPro" id="IPR039901">
    <property type="entry name" value="Kdotransferase"/>
</dbReference>
<keyword evidence="9" id="KW-1003">Cell membrane</keyword>
<protein>
    <recommendedName>
        <fullName evidence="3 9">3-deoxy-D-manno-octulosonic acid transferase</fullName>
        <shortName evidence="9">Kdo transferase</shortName>
        <ecNumber evidence="2 9">2.4.99.12</ecNumber>
    </recommendedName>
    <alternativeName>
        <fullName evidence="5 9">Lipid IV(A) 3-deoxy-D-manno-octulosonic acid transferase</fullName>
    </alternativeName>
</protein>
<dbReference type="Pfam" id="PF04413">
    <property type="entry name" value="Glycos_transf_N"/>
    <property type="match status" value="1"/>
</dbReference>
<dbReference type="AlphaFoldDB" id="A0AAT9FIM4"/>
<comment type="subcellular location">
    <subcellularLocation>
        <location evidence="9">Cell membrane</location>
    </subcellularLocation>
</comment>
<evidence type="ECO:0000256" key="3">
    <source>
        <dbReference type="ARBA" id="ARBA00019077"/>
    </source>
</evidence>
<evidence type="ECO:0000256" key="1">
    <source>
        <dbReference type="ARBA" id="ARBA00004713"/>
    </source>
</evidence>
<evidence type="ECO:0000256" key="6">
    <source>
        <dbReference type="ARBA" id="ARBA00049183"/>
    </source>
</evidence>
<sequence>MSRNQVLTIYNCLLPVFFIVAFPAWLVKMWKRGGYGTGLLERFGKFKARIDCEPRKTVYIHAVSVGEVLIALKLIESWLVKHPDEKVVLAATTSTGHAVAKEKAPDRVRVIYSPLDFGLIIRSVFRRFSPRQIILIEAEAWPNLLNVARKQSIPVAIVNARLSKRSEARFHKVAGLVRPLFEMVSIFAVQNQDDAERFKKLGIDAQKIHVTGSIKFDPSGGKPPRRRAEFQLALDEFGEGRPVVLAASTHAGEEKLIGEALKNSEVDTLLVVVPRHAERRSAVVSDLKSIGYEAVLRSNGGKPNKPEKACLVADTTGELRDWTAHADVVVIGKSWLGEGGQNPAEAIVAGVPVVCGPNMGNFEPLMTTLREKGSVRMLESAEDLGETVNLLLHDSNVRKSTVDAARQVLAIHENAVEKTIDLVYLNASVS</sequence>
<accession>A0AAT9FIM4</accession>
<evidence type="ECO:0000313" key="11">
    <source>
        <dbReference type="EMBL" id="BDS05823.1"/>
    </source>
</evidence>
<dbReference type="GO" id="GO:0005886">
    <property type="term" value="C:plasma membrane"/>
    <property type="evidence" value="ECO:0007669"/>
    <property type="project" value="UniProtKB-SubCell"/>
</dbReference>
<dbReference type="Gene3D" id="3.40.50.2000">
    <property type="entry name" value="Glycogen Phosphorylase B"/>
    <property type="match status" value="1"/>
</dbReference>
<keyword evidence="4 9" id="KW-0808">Transferase</keyword>
<dbReference type="GO" id="GO:0043842">
    <property type="term" value="F:Kdo transferase activity"/>
    <property type="evidence" value="ECO:0007669"/>
    <property type="project" value="UniProtKB-EC"/>
</dbReference>
<feature type="transmembrane region" description="Helical" evidence="9">
    <location>
        <begin position="6"/>
        <end position="27"/>
    </location>
</feature>
<evidence type="ECO:0000256" key="4">
    <source>
        <dbReference type="ARBA" id="ARBA00022679"/>
    </source>
</evidence>
<comment type="pathway">
    <text evidence="1 9">Bacterial outer membrane biogenesis; LPS core biosynthesis.</text>
</comment>
<evidence type="ECO:0000256" key="9">
    <source>
        <dbReference type="RuleBase" id="RU365103"/>
    </source>
</evidence>
<evidence type="ECO:0000256" key="5">
    <source>
        <dbReference type="ARBA" id="ARBA00031445"/>
    </source>
</evidence>
<dbReference type="PANTHER" id="PTHR42755:SF1">
    <property type="entry name" value="3-DEOXY-D-MANNO-OCTULOSONIC ACID TRANSFERASE, MITOCHONDRIAL-RELATED"/>
    <property type="match status" value="1"/>
</dbReference>
<dbReference type="EMBL" id="AP026866">
    <property type="protein sequence ID" value="BDS05823.1"/>
    <property type="molecule type" value="Genomic_DNA"/>
</dbReference>
<comment type="catalytic activity">
    <reaction evidence="6 9">
        <text>lipid IVA (E. coli) + CMP-3-deoxy-beta-D-manno-octulosonate = alpha-Kdo-(2-&gt;6)-lipid IVA (E. coli) + CMP + H(+)</text>
        <dbReference type="Rhea" id="RHEA:28066"/>
        <dbReference type="ChEBI" id="CHEBI:15378"/>
        <dbReference type="ChEBI" id="CHEBI:58603"/>
        <dbReference type="ChEBI" id="CHEBI:60364"/>
        <dbReference type="ChEBI" id="CHEBI:60377"/>
        <dbReference type="ChEBI" id="CHEBI:85987"/>
        <dbReference type="EC" id="2.4.99.12"/>
    </reaction>
</comment>
<gene>
    <name evidence="11" type="ORF">NT6N_08630</name>
</gene>
<reference evidence="11" key="1">
    <citation type="submission" date="2024-07" db="EMBL/GenBank/DDBJ databases">
        <title>Complete genome sequence of Verrucomicrobiaceae bacterium NT6N.</title>
        <authorList>
            <person name="Huang C."/>
            <person name="Takami H."/>
            <person name="Hamasaki K."/>
        </authorList>
    </citation>
    <scope>NUCLEOTIDE SEQUENCE</scope>
    <source>
        <strain evidence="11">NT6N</strain>
    </source>
</reference>
<evidence type="ECO:0000256" key="7">
    <source>
        <dbReference type="PIRSR" id="PIRSR639901-1"/>
    </source>
</evidence>
<comment type="similarity">
    <text evidence="9">Belongs to the glycosyltransferase group 1 family.</text>
</comment>
<dbReference type="EC" id="2.4.99.12" evidence="2 9"/>
<keyword evidence="9" id="KW-0812">Transmembrane</keyword>
<dbReference type="Gene3D" id="3.40.50.11720">
    <property type="entry name" value="3-Deoxy-D-manno-octulosonic-acid transferase, N-terminal domain"/>
    <property type="match status" value="1"/>
</dbReference>
<dbReference type="GO" id="GO:0009245">
    <property type="term" value="P:lipid A biosynthetic process"/>
    <property type="evidence" value="ECO:0007669"/>
    <property type="project" value="TreeGrafter"/>
</dbReference>
<keyword evidence="9" id="KW-0472">Membrane</keyword>
<keyword evidence="9" id="KW-1133">Transmembrane helix</keyword>
<evidence type="ECO:0000256" key="2">
    <source>
        <dbReference type="ARBA" id="ARBA00012621"/>
    </source>
</evidence>
<proteinExistence type="inferred from homology"/>
<keyword evidence="9" id="KW-0448">Lipopolysaccharide biosynthesis</keyword>
<name>A0AAT9FIM4_9BACT</name>
<dbReference type="InterPro" id="IPR038107">
    <property type="entry name" value="Glycos_transf_N_sf"/>
</dbReference>
<comment type="function">
    <text evidence="9">Involved in lipopolysaccharide (LPS) biosynthesis. Catalyzes the transfer of 3-deoxy-D-manno-octulosonate (Kdo) residue(s) from CMP-Kdo to lipid IV(A), the tetraacyldisaccharide-1,4'-bisphosphate precursor of lipid A.</text>
</comment>
<feature type="domain" description="3-deoxy-D-manno-octulosonic-acid transferase N-terminal" evidence="10">
    <location>
        <begin position="39"/>
        <end position="217"/>
    </location>
</feature>
<dbReference type="InterPro" id="IPR007507">
    <property type="entry name" value="Glycos_transf_N"/>
</dbReference>
<feature type="site" description="Transition state stabilizer" evidence="8">
    <location>
        <position position="137"/>
    </location>
</feature>
<feature type="site" description="Transition state stabilizer" evidence="8">
    <location>
        <position position="215"/>
    </location>
</feature>
<dbReference type="KEGG" id="osu:NT6N_08630"/>
<evidence type="ECO:0000256" key="8">
    <source>
        <dbReference type="PIRSR" id="PIRSR639901-2"/>
    </source>
</evidence>
<dbReference type="GO" id="GO:0009244">
    <property type="term" value="P:lipopolysaccharide core region biosynthetic process"/>
    <property type="evidence" value="ECO:0007669"/>
    <property type="project" value="UniProtKB-UniRule"/>
</dbReference>